<dbReference type="CDD" id="cd06451">
    <property type="entry name" value="AGAT_like"/>
    <property type="match status" value="1"/>
</dbReference>
<keyword evidence="8" id="KW-0576">Peroxisome</keyword>
<evidence type="ECO:0000313" key="18">
    <source>
        <dbReference type="Proteomes" id="UP000327044"/>
    </source>
</evidence>
<dbReference type="InParanoid" id="A0A1Y1KT54"/>
<dbReference type="EMBL" id="VVIM01000008">
    <property type="protein sequence ID" value="KAB0795026.1"/>
    <property type="molecule type" value="Genomic_DNA"/>
</dbReference>
<dbReference type="OrthoDB" id="7403325at2759"/>
<keyword evidence="18" id="KW-1185">Reference proteome</keyword>
<reference evidence="15" key="1">
    <citation type="journal article" date="2016" name="Sci. Rep.">
        <title>Molecular characterization of firefly nuptial gifts: a multi-omics approach sheds light on postcopulatory sexual selection.</title>
        <authorList>
            <person name="Al-Wathiqui N."/>
            <person name="Fallon T.R."/>
            <person name="South A."/>
            <person name="Weng J.K."/>
            <person name="Lewis S.M."/>
        </authorList>
    </citation>
    <scope>NUCLEOTIDE SEQUENCE</scope>
</reference>
<comment type="catalytic activity">
    <reaction evidence="1 9">
        <text>glyoxylate + L-alanine = glycine + pyruvate</text>
        <dbReference type="Rhea" id="RHEA:24248"/>
        <dbReference type="ChEBI" id="CHEBI:15361"/>
        <dbReference type="ChEBI" id="CHEBI:36655"/>
        <dbReference type="ChEBI" id="CHEBI:57305"/>
        <dbReference type="ChEBI" id="CHEBI:57972"/>
        <dbReference type="EC" id="2.6.1.44"/>
    </reaction>
</comment>
<keyword evidence="7 9" id="KW-0663">Pyridoxal phosphate</keyword>
<evidence type="ECO:0000256" key="8">
    <source>
        <dbReference type="ARBA" id="ARBA00023140"/>
    </source>
</evidence>
<protein>
    <recommendedName>
        <fullName evidence="9">Alanine--glyoxylate aminotransferase</fullName>
        <ecNumber evidence="9">2.6.1.44</ecNumber>
    </recommendedName>
</protein>
<dbReference type="PANTHER" id="PTHR21152:SF40">
    <property type="entry name" value="ALANINE--GLYOXYLATE AMINOTRANSFERASE"/>
    <property type="match status" value="1"/>
</dbReference>
<evidence type="ECO:0000256" key="4">
    <source>
        <dbReference type="ARBA" id="ARBA00009236"/>
    </source>
</evidence>
<dbReference type="GO" id="GO:0004760">
    <property type="term" value="F:L-serine-pyruvate transaminase activity"/>
    <property type="evidence" value="ECO:0007669"/>
    <property type="project" value="TreeGrafter"/>
</dbReference>
<dbReference type="InterPro" id="IPR024169">
    <property type="entry name" value="SP_NH2Trfase/AEP_transaminase"/>
</dbReference>
<dbReference type="PANTHER" id="PTHR21152">
    <property type="entry name" value="AMINOTRANSFERASE CLASS V"/>
    <property type="match status" value="1"/>
</dbReference>
<dbReference type="PIRSF" id="PIRSF000524">
    <property type="entry name" value="SPT"/>
    <property type="match status" value="1"/>
</dbReference>
<dbReference type="FunFam" id="3.90.1150.10:FF:000039">
    <property type="entry name" value="Serine--pyruvate aminotransferase"/>
    <property type="match status" value="1"/>
</dbReference>
<dbReference type="Proteomes" id="UP000327044">
    <property type="component" value="Unassembled WGS sequence"/>
</dbReference>
<dbReference type="GO" id="GO:0005777">
    <property type="term" value="C:peroxisome"/>
    <property type="evidence" value="ECO:0007669"/>
    <property type="project" value="UniProtKB-SubCell"/>
</dbReference>
<dbReference type="AlphaFoldDB" id="A0A1Y1KT54"/>
<comment type="subcellular location">
    <subcellularLocation>
        <location evidence="3">Peroxisome</location>
    </subcellularLocation>
</comment>
<comment type="cofactor">
    <cofactor evidence="2 9 11 13">
        <name>pyridoxal 5'-phosphate</name>
        <dbReference type="ChEBI" id="CHEBI:597326"/>
    </cofactor>
</comment>
<evidence type="ECO:0000313" key="17">
    <source>
        <dbReference type="EMBL" id="KAB0795049.1"/>
    </source>
</evidence>
<feature type="modified residue" description="N6-(pyridoxal phosphate)lysine" evidence="11">
    <location>
        <position position="204"/>
    </location>
</feature>
<evidence type="ECO:0000256" key="1">
    <source>
        <dbReference type="ARBA" id="ARBA00001781"/>
    </source>
</evidence>
<comment type="similarity">
    <text evidence="4 9 12">Belongs to the class-V pyridoxal-phosphate-dependent aminotransferase family.</text>
</comment>
<evidence type="ECO:0000256" key="6">
    <source>
        <dbReference type="ARBA" id="ARBA00022679"/>
    </source>
</evidence>
<evidence type="ECO:0000256" key="11">
    <source>
        <dbReference type="PIRSR" id="PIRSR000524-50"/>
    </source>
</evidence>
<dbReference type="Gene3D" id="3.40.640.10">
    <property type="entry name" value="Type I PLP-dependent aspartate aminotransferase-like (Major domain)"/>
    <property type="match status" value="1"/>
</dbReference>
<dbReference type="PROSITE" id="PS00595">
    <property type="entry name" value="AA_TRANSFER_CLASS_5"/>
    <property type="match status" value="1"/>
</dbReference>
<dbReference type="GO" id="GO:0009436">
    <property type="term" value="P:glyoxylate catabolic process"/>
    <property type="evidence" value="ECO:0007669"/>
    <property type="project" value="UniProtKB-ARBA"/>
</dbReference>
<sequence length="390" mass="42604">MDVPPPEVLSLPMVVPSKTLMGPGPSNCPPSVLQALSLPVLGHLHPECTKIMDDIKAGIQYVFQTKNELTLAVSASGHAGMEAVLCNLIEPGDKVLIAVNGIWGERANIMASRYGATVHRLEAALGTNFTLTEFEDAIRLHKPALLFVVQGESSTGVYQPLEGLGLICHKYNCLLVVDTVASLGGVPFYADRWEVDAVYTGSQKVLGAPPGITPISFSSRAQEKILARKTPPKVYYWDMTILGDYWSCFGRPRVYHHTISSTLLYGLREGLSLVGKEGIENVINRHKMCAQRLHKGLQAMGLQMLVAKESARLPTVTAVKVPENIDWTVVTGYAMKHYFLEISGGLGPTANKIFRIGIMGYNATNDNVDFVLKVLEEGINYARENRSAKL</sequence>
<dbReference type="Pfam" id="PF00266">
    <property type="entry name" value="Aminotran_5"/>
    <property type="match status" value="1"/>
</dbReference>
<organism evidence="15">
    <name type="scientific">Photinus pyralis</name>
    <name type="common">Common eastern firefly</name>
    <name type="synonym">Lampyris pyralis</name>
    <dbReference type="NCBI Taxonomy" id="7054"/>
    <lineage>
        <taxon>Eukaryota</taxon>
        <taxon>Metazoa</taxon>
        <taxon>Ecdysozoa</taxon>
        <taxon>Arthropoda</taxon>
        <taxon>Hexapoda</taxon>
        <taxon>Insecta</taxon>
        <taxon>Pterygota</taxon>
        <taxon>Neoptera</taxon>
        <taxon>Endopterygota</taxon>
        <taxon>Coleoptera</taxon>
        <taxon>Polyphaga</taxon>
        <taxon>Elateriformia</taxon>
        <taxon>Elateroidea</taxon>
        <taxon>Lampyridae</taxon>
        <taxon>Lampyrinae</taxon>
        <taxon>Photinus</taxon>
    </lineage>
</organism>
<gene>
    <name evidence="16" type="ORF">PPYR_11865</name>
    <name evidence="17" type="ORF">PPYR_11888</name>
</gene>
<dbReference type="InterPro" id="IPR015422">
    <property type="entry name" value="PyrdxlP-dep_Trfase_small"/>
</dbReference>
<evidence type="ECO:0000256" key="3">
    <source>
        <dbReference type="ARBA" id="ARBA00004275"/>
    </source>
</evidence>
<evidence type="ECO:0000256" key="5">
    <source>
        <dbReference type="ARBA" id="ARBA00022576"/>
    </source>
</evidence>
<dbReference type="FunFam" id="3.40.640.10:FF:000027">
    <property type="entry name" value="Serine--pyruvate aminotransferase, mitochondrial"/>
    <property type="match status" value="1"/>
</dbReference>
<feature type="domain" description="Aminotransferase class V" evidence="14">
    <location>
        <begin position="41"/>
        <end position="357"/>
    </location>
</feature>
<dbReference type="InterPro" id="IPR015421">
    <property type="entry name" value="PyrdxlP-dep_Trfase_major"/>
</dbReference>
<proteinExistence type="inferred from homology"/>
<dbReference type="InterPro" id="IPR015424">
    <property type="entry name" value="PyrdxlP-dep_Trfase"/>
</dbReference>
<accession>A0A1Y1KT54</accession>
<keyword evidence="6" id="KW-0808">Transferase</keyword>
<dbReference type="GO" id="GO:0008453">
    <property type="term" value="F:alanine-glyoxylate transaminase activity"/>
    <property type="evidence" value="ECO:0007669"/>
    <property type="project" value="UniProtKB-EC"/>
</dbReference>
<dbReference type="InterPro" id="IPR020578">
    <property type="entry name" value="Aminotrans_V_PyrdxlP_BS"/>
</dbReference>
<dbReference type="EMBL" id="VVIM01000008">
    <property type="protein sequence ID" value="KAB0795049.1"/>
    <property type="molecule type" value="Genomic_DNA"/>
</dbReference>
<evidence type="ECO:0000256" key="10">
    <source>
        <dbReference type="PIRSR" id="PIRSR000524-1"/>
    </source>
</evidence>
<dbReference type="FunCoup" id="A0A1Y1KT54">
    <property type="interactions" value="293"/>
</dbReference>
<evidence type="ECO:0000256" key="2">
    <source>
        <dbReference type="ARBA" id="ARBA00001933"/>
    </source>
</evidence>
<evidence type="ECO:0000256" key="12">
    <source>
        <dbReference type="RuleBase" id="RU004075"/>
    </source>
</evidence>
<dbReference type="EC" id="2.6.1.44" evidence="9"/>
<dbReference type="GO" id="GO:0019265">
    <property type="term" value="P:glycine biosynthetic process, by transamination of glyoxylate"/>
    <property type="evidence" value="ECO:0007669"/>
    <property type="project" value="TreeGrafter"/>
</dbReference>
<dbReference type="Gene3D" id="3.90.1150.10">
    <property type="entry name" value="Aspartate Aminotransferase, domain 1"/>
    <property type="match status" value="1"/>
</dbReference>
<dbReference type="InterPro" id="IPR000192">
    <property type="entry name" value="Aminotrans_V_dom"/>
</dbReference>
<reference evidence="16 18" key="2">
    <citation type="journal article" date="2018" name="Elife">
        <title>Firefly genomes illuminate parallel origins of bioluminescence in beetles.</title>
        <authorList>
            <person name="Fallon T.R."/>
            <person name="Lower S.E."/>
            <person name="Chang C.H."/>
            <person name="Bessho-Uehara M."/>
            <person name="Martin G.J."/>
            <person name="Bewick A.J."/>
            <person name="Behringer M."/>
            <person name="Debat H.J."/>
            <person name="Wong I."/>
            <person name="Day J.C."/>
            <person name="Suvorov A."/>
            <person name="Silva C.J."/>
            <person name="Stanger-Hall K.F."/>
            <person name="Hall D.W."/>
            <person name="Schmitz R.J."/>
            <person name="Nelson D.R."/>
            <person name="Lewis S.M."/>
            <person name="Shigenobu S."/>
            <person name="Bybee S.M."/>
            <person name="Larracuente A.M."/>
            <person name="Oba Y."/>
            <person name="Weng J.K."/>
        </authorList>
    </citation>
    <scope>NUCLEOTIDE SEQUENCE [LARGE SCALE GENOMIC DNA]</scope>
    <source>
        <strain evidence="16">1611_PpyrPB1</strain>
        <tissue evidence="16">Whole body</tissue>
    </source>
</reference>
<evidence type="ECO:0000313" key="16">
    <source>
        <dbReference type="EMBL" id="KAB0795026.1"/>
    </source>
</evidence>
<dbReference type="SUPFAM" id="SSF53383">
    <property type="entry name" value="PLP-dependent transferases"/>
    <property type="match status" value="1"/>
</dbReference>
<evidence type="ECO:0000256" key="9">
    <source>
        <dbReference type="PIRNR" id="PIRNR000524"/>
    </source>
</evidence>
<evidence type="ECO:0000256" key="7">
    <source>
        <dbReference type="ARBA" id="ARBA00022898"/>
    </source>
</evidence>
<reference evidence="16" key="3">
    <citation type="submission" date="2019-08" db="EMBL/GenBank/DDBJ databases">
        <authorList>
            <consortium name="Photinus pyralis genome working group"/>
            <person name="Fallon T.R."/>
            <person name="Sander Lower S.E."/>
            <person name="Weng J.-K."/>
        </authorList>
    </citation>
    <scope>NUCLEOTIDE SEQUENCE</scope>
    <source>
        <strain evidence="16">1611_PpyrPB1</strain>
        <tissue evidence="16">Whole body</tissue>
    </source>
</reference>
<feature type="binding site" evidence="10">
    <location>
        <position position="355"/>
    </location>
    <ligand>
        <name>substrate</name>
    </ligand>
</feature>
<dbReference type="EMBL" id="GEZM01077174">
    <property type="protein sequence ID" value="JAV63380.1"/>
    <property type="molecule type" value="Transcribed_RNA"/>
</dbReference>
<keyword evidence="5" id="KW-0032">Aminotransferase</keyword>
<evidence type="ECO:0000259" key="14">
    <source>
        <dbReference type="Pfam" id="PF00266"/>
    </source>
</evidence>
<name>A0A1Y1KT54_PHOPY</name>
<evidence type="ECO:0000313" key="15">
    <source>
        <dbReference type="EMBL" id="JAV63380.1"/>
    </source>
</evidence>
<evidence type="ECO:0000256" key="13">
    <source>
        <dbReference type="RuleBase" id="RU004504"/>
    </source>
</evidence>